<evidence type="ECO:0000256" key="13">
    <source>
        <dbReference type="SAM" id="Phobius"/>
    </source>
</evidence>
<proteinExistence type="predicted"/>
<dbReference type="InterPro" id="IPR004358">
    <property type="entry name" value="Sig_transdc_His_kin-like_C"/>
</dbReference>
<dbReference type="PROSITE" id="PS50109">
    <property type="entry name" value="HIS_KIN"/>
    <property type="match status" value="1"/>
</dbReference>
<keyword evidence="4" id="KW-1003">Cell membrane</keyword>
<dbReference type="InterPro" id="IPR003594">
    <property type="entry name" value="HATPase_dom"/>
</dbReference>
<dbReference type="Gene3D" id="3.30.450.20">
    <property type="entry name" value="PAS domain"/>
    <property type="match status" value="1"/>
</dbReference>
<dbReference type="Pfam" id="PF00512">
    <property type="entry name" value="HisKA"/>
    <property type="match status" value="1"/>
</dbReference>
<evidence type="ECO:0000256" key="9">
    <source>
        <dbReference type="ARBA" id="ARBA00022989"/>
    </source>
</evidence>
<feature type="transmembrane region" description="Helical" evidence="13">
    <location>
        <begin position="61"/>
        <end position="82"/>
    </location>
</feature>
<dbReference type="InterPro" id="IPR013655">
    <property type="entry name" value="PAS_fold_3"/>
</dbReference>
<dbReference type="CDD" id="cd00130">
    <property type="entry name" value="PAS"/>
    <property type="match status" value="1"/>
</dbReference>
<dbReference type="EC" id="2.7.13.3" evidence="3"/>
<evidence type="ECO:0000256" key="1">
    <source>
        <dbReference type="ARBA" id="ARBA00000085"/>
    </source>
</evidence>
<name>A0ABT2VPI5_9ALTE</name>
<dbReference type="CDD" id="cd00082">
    <property type="entry name" value="HisKA"/>
    <property type="match status" value="1"/>
</dbReference>
<dbReference type="RefSeq" id="WP_262994675.1">
    <property type="nucleotide sequence ID" value="NZ_JAOTJC010000008.1"/>
</dbReference>
<keyword evidence="5 12" id="KW-0597">Phosphoprotein</keyword>
<dbReference type="EMBL" id="JAOTJC010000008">
    <property type="protein sequence ID" value="MCU7555231.1"/>
    <property type="molecule type" value="Genomic_DNA"/>
</dbReference>
<comment type="subcellular location">
    <subcellularLocation>
        <location evidence="2">Cell membrane</location>
        <topology evidence="2">Multi-pass membrane protein</topology>
    </subcellularLocation>
</comment>
<organism evidence="16 17">
    <name type="scientific">Alteromonas salexigens</name>
    <dbReference type="NCBI Taxonomy" id="2982530"/>
    <lineage>
        <taxon>Bacteria</taxon>
        <taxon>Pseudomonadati</taxon>
        <taxon>Pseudomonadota</taxon>
        <taxon>Gammaproteobacteria</taxon>
        <taxon>Alteromonadales</taxon>
        <taxon>Alteromonadaceae</taxon>
        <taxon>Alteromonas/Salinimonas group</taxon>
        <taxon>Alteromonas</taxon>
    </lineage>
</organism>
<dbReference type="Gene3D" id="3.40.50.2300">
    <property type="match status" value="2"/>
</dbReference>
<dbReference type="Proteomes" id="UP001209257">
    <property type="component" value="Unassembled WGS sequence"/>
</dbReference>
<evidence type="ECO:0000256" key="4">
    <source>
        <dbReference type="ARBA" id="ARBA00022475"/>
    </source>
</evidence>
<dbReference type="PROSITE" id="PS50110">
    <property type="entry name" value="RESPONSE_REGULATORY"/>
    <property type="match status" value="2"/>
</dbReference>
<feature type="domain" description="Response regulatory" evidence="15">
    <location>
        <begin position="1040"/>
        <end position="1156"/>
    </location>
</feature>
<dbReference type="InterPro" id="IPR000014">
    <property type="entry name" value="PAS"/>
</dbReference>
<dbReference type="InterPro" id="IPR005467">
    <property type="entry name" value="His_kinase_dom"/>
</dbReference>
<dbReference type="SUPFAM" id="SSF55874">
    <property type="entry name" value="ATPase domain of HSP90 chaperone/DNA topoisomerase II/histidine kinase"/>
    <property type="match status" value="1"/>
</dbReference>
<comment type="catalytic activity">
    <reaction evidence="1">
        <text>ATP + protein L-histidine = ADP + protein N-phospho-L-histidine.</text>
        <dbReference type="EC" id="2.7.13.3"/>
    </reaction>
</comment>
<keyword evidence="7" id="KW-0547">Nucleotide-binding</keyword>
<dbReference type="SUPFAM" id="SSF47226">
    <property type="entry name" value="Histidine-containing phosphotransfer domain, HPT domain"/>
    <property type="match status" value="1"/>
</dbReference>
<dbReference type="InterPro" id="IPR036097">
    <property type="entry name" value="HisK_dim/P_sf"/>
</dbReference>
<feature type="transmembrane region" description="Helical" evidence="13">
    <location>
        <begin position="27"/>
        <end position="49"/>
    </location>
</feature>
<evidence type="ECO:0000313" key="16">
    <source>
        <dbReference type="EMBL" id="MCU7555231.1"/>
    </source>
</evidence>
<evidence type="ECO:0000256" key="5">
    <source>
        <dbReference type="ARBA" id="ARBA00022553"/>
    </source>
</evidence>
<dbReference type="SUPFAM" id="SSF55785">
    <property type="entry name" value="PYP-like sensor domain (PAS domain)"/>
    <property type="match status" value="1"/>
</dbReference>
<feature type="modified residue" description="4-aspartylphosphate" evidence="12">
    <location>
        <position position="1089"/>
    </location>
</feature>
<comment type="caution">
    <text evidence="16">The sequence shown here is derived from an EMBL/GenBank/DDBJ whole genome shotgun (WGS) entry which is preliminary data.</text>
</comment>
<keyword evidence="8" id="KW-0067">ATP-binding</keyword>
<feature type="transmembrane region" description="Helical" evidence="13">
    <location>
        <begin position="135"/>
        <end position="153"/>
    </location>
</feature>
<evidence type="ECO:0000256" key="8">
    <source>
        <dbReference type="ARBA" id="ARBA00022840"/>
    </source>
</evidence>
<dbReference type="InterPro" id="IPR003661">
    <property type="entry name" value="HisK_dim/P_dom"/>
</dbReference>
<sequence>MDEQTGKIPTGMWRPVRERKHRFHDDLNIGMCFLVAGIIGVTVIAGWRLQIPALVQINQQFVPMQFNTALAFVGICIAGVSLQMARFKLATSIAAFIGGLAALTLIQYIAGVNLNIDELFQSHSIVTNTSHPGRMAPNTAVSFLAITVALISLSAKRVRGKRVNLASALISSTLALSLVSLGGYIFDIEASYSWGGLTHMAVHTALGILLFSIGLLALLRQKTALLDAQKYHLPVLVGALCFSTTLLLTHVINSHQQQSLEREREASIRNIKAEALLAWKGDLLALSRSVYQDLLSDTSTHIGQTELAGIADMVILEAGGAPLKVLARTRRHDELLTRIPAQSFRLLENSKISRMLNVQYASFNDSAGSPFLAMRLPVPEALGISRGLVIVLSYDKWVSAYIDNALNNEARARALRPGQSARAMEHVIALPYLSVAVEYLEGPLATRSNLPHVVFLSGIIFSLVLVALSWYFQKARYKSAVLNKEIETRKAIEQELKKSNLSISLASDTALLGIWTWNRSTGALEWNERMIEIYEVPEEIRESGLYYDYWYECVHPEDRSDAAGSLNYAVENNTKWTTVFRLLLPGGRIKYVQATATQTIDEQTGEAIVVGGNLDITKERQLVHDLKVQTALAEQSSVAKSRFLANMSHEIRTPMNAILGIGELLQQTRLSAKQTEYMSLVMNSANQLLDLLNDILDLSKIEAGQLSIETVCFPIEEVIGKAVKSQANQAHMKGLDYYYFFSSELPKWVESDPVRLGQIVNNLVSNAIKFTERGEVSVEVLHGDDLESGQALSICIRVSDTGIGMSPAFVDNLFKPFSQADDSTTRRYGGTGLGLSIIKQLVALFDGKIEVDSEIGKGTTIEVTVPVREGEQKNATIPASKDYENYLHSDFAKVANRRILVIEDHERSRRWLIKILHSWNCNVASCASVEHAVYEVQRAKGRGKPFDAVIIDDDFNKSSAKSDLYKEAHNSNLQLLFFLSTRQLDTNLEEVQAFSNATYLVKPIKQSELYNALVALFEGNPSVTNGSAMSGLGPAKKALKLLLVEDNQVNQLLIRELLENRGHTVQIAENGREGVEAVKASYFDAVMMDVQMPVMDGVDATEAIRQLPEHNDVFIIGLTAKAFKEDEQQCLEAGMDKFLTKPVDPELLVRTIELGERIQKASAVKTPPQGYQPLDTGKKVLDASRALMYCGADAGLLHKVLSLAYQYIPEVNSDIDTLYQEQKWHQLARRIHKAKGMVTTFCQPTFQQELESIIEQLDTHAEAVTSKAIESVKNGFAQLQCELEEVISEMDSEPAQ</sequence>
<dbReference type="CDD" id="cd16922">
    <property type="entry name" value="HATPase_EvgS-ArcB-TorS-like"/>
    <property type="match status" value="1"/>
</dbReference>
<evidence type="ECO:0000256" key="6">
    <source>
        <dbReference type="ARBA" id="ARBA00022692"/>
    </source>
</evidence>
<feature type="transmembrane region" description="Helical" evidence="13">
    <location>
        <begin position="89"/>
        <end position="110"/>
    </location>
</feature>
<dbReference type="InterPro" id="IPR011006">
    <property type="entry name" value="CheY-like_superfamily"/>
</dbReference>
<dbReference type="InterPro" id="IPR035965">
    <property type="entry name" value="PAS-like_dom_sf"/>
</dbReference>
<keyword evidence="9 13" id="KW-1133">Transmembrane helix</keyword>
<gene>
    <name evidence="16" type="ORF">OCL06_11565</name>
</gene>
<dbReference type="InterPro" id="IPR001789">
    <property type="entry name" value="Sig_transdc_resp-reg_receiver"/>
</dbReference>
<dbReference type="SUPFAM" id="SSF52172">
    <property type="entry name" value="CheY-like"/>
    <property type="match status" value="2"/>
</dbReference>
<evidence type="ECO:0000256" key="2">
    <source>
        <dbReference type="ARBA" id="ARBA00004651"/>
    </source>
</evidence>
<keyword evidence="10" id="KW-0902">Two-component regulatory system</keyword>
<dbReference type="Pfam" id="PF08447">
    <property type="entry name" value="PAS_3"/>
    <property type="match status" value="1"/>
</dbReference>
<dbReference type="Gene3D" id="1.10.287.130">
    <property type="match status" value="1"/>
</dbReference>
<keyword evidence="6 13" id="KW-0812">Transmembrane</keyword>
<feature type="transmembrane region" description="Helical" evidence="13">
    <location>
        <begin position="165"/>
        <end position="186"/>
    </location>
</feature>
<evidence type="ECO:0000256" key="3">
    <source>
        <dbReference type="ARBA" id="ARBA00012438"/>
    </source>
</evidence>
<dbReference type="CDD" id="cd17546">
    <property type="entry name" value="REC_hyHK_CKI1_RcsC-like"/>
    <property type="match status" value="1"/>
</dbReference>
<dbReference type="Gene3D" id="1.20.120.160">
    <property type="entry name" value="HPT domain"/>
    <property type="match status" value="1"/>
</dbReference>
<protein>
    <recommendedName>
        <fullName evidence="3">histidine kinase</fullName>
        <ecNumber evidence="3">2.7.13.3</ecNumber>
    </recommendedName>
</protein>
<dbReference type="PANTHER" id="PTHR45339:SF1">
    <property type="entry name" value="HYBRID SIGNAL TRANSDUCTION HISTIDINE KINASE J"/>
    <property type="match status" value="1"/>
</dbReference>
<evidence type="ECO:0000256" key="10">
    <source>
        <dbReference type="ARBA" id="ARBA00023012"/>
    </source>
</evidence>
<feature type="modified residue" description="4-aspartylphosphate" evidence="12">
    <location>
        <position position="952"/>
    </location>
</feature>
<dbReference type="SUPFAM" id="SSF47384">
    <property type="entry name" value="Homodimeric domain of signal transducing histidine kinase"/>
    <property type="match status" value="1"/>
</dbReference>
<feature type="transmembrane region" description="Helical" evidence="13">
    <location>
        <begin position="453"/>
        <end position="472"/>
    </location>
</feature>
<evidence type="ECO:0000256" key="12">
    <source>
        <dbReference type="PROSITE-ProRule" id="PRU00169"/>
    </source>
</evidence>
<reference evidence="17" key="1">
    <citation type="submission" date="2023-07" db="EMBL/GenBank/DDBJ databases">
        <title>Study on multiphase classification of strain Alteromonas salexigens isolated from the Yellow Sea.</title>
        <authorList>
            <person name="Sun L."/>
        </authorList>
    </citation>
    <scope>NUCLEOTIDE SEQUENCE [LARGE SCALE GENOMIC DNA]</scope>
    <source>
        <strain evidence="17">ASW11-19</strain>
    </source>
</reference>
<dbReference type="Pfam" id="PF02518">
    <property type="entry name" value="HATPase_c"/>
    <property type="match status" value="1"/>
</dbReference>
<dbReference type="Pfam" id="PF00072">
    <property type="entry name" value="Response_reg"/>
    <property type="match status" value="1"/>
</dbReference>
<evidence type="ECO:0000256" key="11">
    <source>
        <dbReference type="ARBA" id="ARBA00023136"/>
    </source>
</evidence>
<feature type="transmembrane region" description="Helical" evidence="13">
    <location>
        <begin position="198"/>
        <end position="219"/>
    </location>
</feature>
<dbReference type="SMART" id="SM00448">
    <property type="entry name" value="REC"/>
    <property type="match status" value="2"/>
</dbReference>
<evidence type="ECO:0000259" key="15">
    <source>
        <dbReference type="PROSITE" id="PS50110"/>
    </source>
</evidence>
<dbReference type="SMART" id="SM00387">
    <property type="entry name" value="HATPase_c"/>
    <property type="match status" value="1"/>
</dbReference>
<keyword evidence="11 13" id="KW-0472">Membrane</keyword>
<keyword evidence="17" id="KW-1185">Reference proteome</keyword>
<dbReference type="InterPro" id="IPR036890">
    <property type="entry name" value="HATPase_C_sf"/>
</dbReference>
<accession>A0ABT2VPI5</accession>
<evidence type="ECO:0000259" key="14">
    <source>
        <dbReference type="PROSITE" id="PS50109"/>
    </source>
</evidence>
<dbReference type="SMART" id="SM00388">
    <property type="entry name" value="HisKA"/>
    <property type="match status" value="1"/>
</dbReference>
<dbReference type="Gene3D" id="3.30.565.10">
    <property type="entry name" value="Histidine kinase-like ATPase, C-terminal domain"/>
    <property type="match status" value="1"/>
</dbReference>
<feature type="domain" description="Histidine kinase" evidence="14">
    <location>
        <begin position="646"/>
        <end position="869"/>
    </location>
</feature>
<dbReference type="InterPro" id="IPR036641">
    <property type="entry name" value="HPT_dom_sf"/>
</dbReference>
<feature type="domain" description="Response regulatory" evidence="15">
    <location>
        <begin position="898"/>
        <end position="1017"/>
    </location>
</feature>
<evidence type="ECO:0000313" key="17">
    <source>
        <dbReference type="Proteomes" id="UP001209257"/>
    </source>
</evidence>
<dbReference type="PANTHER" id="PTHR45339">
    <property type="entry name" value="HYBRID SIGNAL TRANSDUCTION HISTIDINE KINASE J"/>
    <property type="match status" value="1"/>
</dbReference>
<dbReference type="PRINTS" id="PR00344">
    <property type="entry name" value="BCTRLSENSOR"/>
</dbReference>
<evidence type="ECO:0000256" key="7">
    <source>
        <dbReference type="ARBA" id="ARBA00022741"/>
    </source>
</evidence>